<dbReference type="GO" id="GO:0008610">
    <property type="term" value="P:lipid biosynthetic process"/>
    <property type="evidence" value="ECO:0007669"/>
    <property type="project" value="UniProtKB-ARBA"/>
</dbReference>
<dbReference type="SMART" id="SM00823">
    <property type="entry name" value="PKS_PP"/>
    <property type="match status" value="2"/>
</dbReference>
<dbReference type="Gene3D" id="3.40.50.980">
    <property type="match status" value="2"/>
</dbReference>
<dbReference type="Pfam" id="PF00501">
    <property type="entry name" value="AMP-binding"/>
    <property type="match status" value="1"/>
</dbReference>
<dbReference type="NCBIfam" id="TIGR01733">
    <property type="entry name" value="AA-adenyl-dom"/>
    <property type="match status" value="1"/>
</dbReference>
<dbReference type="InterPro" id="IPR000873">
    <property type="entry name" value="AMP-dep_synth/lig_dom"/>
</dbReference>
<dbReference type="FunFam" id="1.10.1200.10:FF:000005">
    <property type="entry name" value="Nonribosomal peptide synthetase 1"/>
    <property type="match status" value="1"/>
</dbReference>
<feature type="domain" description="Carrier" evidence="5">
    <location>
        <begin position="1"/>
        <end position="71"/>
    </location>
</feature>
<evidence type="ECO:0000313" key="7">
    <source>
        <dbReference type="Proteomes" id="UP000053039"/>
    </source>
</evidence>
<dbReference type="InterPro" id="IPR001031">
    <property type="entry name" value="Thioesterase"/>
</dbReference>
<dbReference type="GO" id="GO:0009239">
    <property type="term" value="P:enterobactin biosynthetic process"/>
    <property type="evidence" value="ECO:0007669"/>
    <property type="project" value="TreeGrafter"/>
</dbReference>
<dbReference type="Gene3D" id="3.30.300.30">
    <property type="match status" value="1"/>
</dbReference>
<organism evidence="6 7">
    <name type="scientific">Streptomyces pseudovenezuelae</name>
    <dbReference type="NCBI Taxonomy" id="67350"/>
    <lineage>
        <taxon>Bacteria</taxon>
        <taxon>Bacillati</taxon>
        <taxon>Actinomycetota</taxon>
        <taxon>Actinomycetes</taxon>
        <taxon>Kitasatosporales</taxon>
        <taxon>Streptomycetaceae</taxon>
        <taxon>Streptomyces</taxon>
        <taxon>Streptomyces aurantiacus group</taxon>
    </lineage>
</organism>
<comment type="similarity">
    <text evidence="2">Belongs to the ATP-dependent AMP-binding enzyme family.</text>
</comment>
<dbReference type="InterPro" id="IPR029058">
    <property type="entry name" value="AB_hydrolase_fold"/>
</dbReference>
<dbReference type="PANTHER" id="PTHR45527">
    <property type="entry name" value="NONRIBOSOMAL PEPTIDE SYNTHETASE"/>
    <property type="match status" value="1"/>
</dbReference>
<dbReference type="FunFam" id="3.40.50.980:FF:000001">
    <property type="entry name" value="Non-ribosomal peptide synthetase"/>
    <property type="match status" value="1"/>
</dbReference>
<dbReference type="FunFam" id="3.40.50.12780:FF:000012">
    <property type="entry name" value="Non-ribosomal peptide synthetase"/>
    <property type="match status" value="1"/>
</dbReference>
<comment type="caution">
    <text evidence="6">The sequence shown here is derived from an EMBL/GenBank/DDBJ whole genome shotgun (WGS) entry which is preliminary data.</text>
</comment>
<dbReference type="InterPro" id="IPR010071">
    <property type="entry name" value="AA_adenyl_dom"/>
</dbReference>
<dbReference type="InterPro" id="IPR036736">
    <property type="entry name" value="ACP-like_sf"/>
</dbReference>
<dbReference type="InterPro" id="IPR025110">
    <property type="entry name" value="AMP-bd_C"/>
</dbReference>
<dbReference type="Gene3D" id="3.30.559.30">
    <property type="entry name" value="Nonribosomal peptide synthetase, condensation domain"/>
    <property type="match status" value="1"/>
</dbReference>
<dbReference type="Gene3D" id="2.30.38.10">
    <property type="entry name" value="Luciferase, Domain 3"/>
    <property type="match status" value="1"/>
</dbReference>
<dbReference type="Pfam" id="PF13193">
    <property type="entry name" value="AMP-binding_C"/>
    <property type="match status" value="1"/>
</dbReference>
<evidence type="ECO:0000256" key="4">
    <source>
        <dbReference type="ARBA" id="ARBA00022553"/>
    </source>
</evidence>
<dbReference type="SUPFAM" id="SSF47336">
    <property type="entry name" value="ACP-like"/>
    <property type="match status" value="2"/>
</dbReference>
<evidence type="ECO:0000256" key="2">
    <source>
        <dbReference type="ARBA" id="ARBA00006432"/>
    </source>
</evidence>
<dbReference type="InterPro" id="IPR006162">
    <property type="entry name" value="Ppantetheine_attach_site"/>
</dbReference>
<dbReference type="CDD" id="cd05930">
    <property type="entry name" value="A_NRPS"/>
    <property type="match status" value="1"/>
</dbReference>
<keyword evidence="4" id="KW-0597">Phosphoprotein</keyword>
<dbReference type="SUPFAM" id="SSF56801">
    <property type="entry name" value="Acetyl-CoA synthetase-like"/>
    <property type="match status" value="1"/>
</dbReference>
<dbReference type="PROSITE" id="PS50075">
    <property type="entry name" value="CARRIER"/>
    <property type="match status" value="2"/>
</dbReference>
<dbReference type="InterPro" id="IPR009081">
    <property type="entry name" value="PP-bd_ACP"/>
</dbReference>
<dbReference type="Gene3D" id="3.30.559.10">
    <property type="entry name" value="Chloramphenicol acetyltransferase-like domain"/>
    <property type="match status" value="1"/>
</dbReference>
<dbReference type="Pfam" id="PF00975">
    <property type="entry name" value="Thioesterase"/>
    <property type="match status" value="1"/>
</dbReference>
<dbReference type="FunFam" id="3.30.300.30:FF:000010">
    <property type="entry name" value="Enterobactin synthetase component F"/>
    <property type="match status" value="1"/>
</dbReference>
<dbReference type="SUPFAM" id="SSF53474">
    <property type="entry name" value="alpha/beta-Hydrolases"/>
    <property type="match status" value="1"/>
</dbReference>
<dbReference type="InterPro" id="IPR001242">
    <property type="entry name" value="Condensation_dom"/>
</dbReference>
<dbReference type="Pfam" id="PF00668">
    <property type="entry name" value="Condensation"/>
    <property type="match status" value="1"/>
</dbReference>
<reference evidence="6 7" key="1">
    <citation type="submission" date="2015-10" db="EMBL/GenBank/DDBJ databases">
        <title>Draft genome sequence of Streptomyces pseudovenezuelae DSM 40212, type strain for the species Streptomyces pseudovenezuelae.</title>
        <authorList>
            <person name="Ruckert C."/>
            <person name="Winkler A."/>
            <person name="Kalinowski J."/>
            <person name="Kampfer P."/>
            <person name="Glaeser S."/>
        </authorList>
    </citation>
    <scope>NUCLEOTIDE SEQUENCE [LARGE SCALE GENOMIC DNA]</scope>
    <source>
        <strain evidence="6 7">DSM 40212</strain>
    </source>
</reference>
<dbReference type="GO" id="GO:0005829">
    <property type="term" value="C:cytosol"/>
    <property type="evidence" value="ECO:0007669"/>
    <property type="project" value="TreeGrafter"/>
</dbReference>
<dbReference type="PROSITE" id="PS00012">
    <property type="entry name" value="PHOSPHOPANTETHEINE"/>
    <property type="match status" value="2"/>
</dbReference>
<dbReference type="FunFam" id="2.30.38.10:FF:000001">
    <property type="entry name" value="Non-ribosomal peptide synthetase PvdI"/>
    <property type="match status" value="1"/>
</dbReference>
<proteinExistence type="inferred from homology"/>
<dbReference type="Gene3D" id="3.40.50.1820">
    <property type="entry name" value="alpha/beta hydrolase"/>
    <property type="match status" value="1"/>
</dbReference>
<name>A0A117PMF4_9ACTN</name>
<dbReference type="InterPro" id="IPR020845">
    <property type="entry name" value="AMP-binding_CS"/>
</dbReference>
<dbReference type="Pfam" id="PF00550">
    <property type="entry name" value="PP-binding"/>
    <property type="match status" value="2"/>
</dbReference>
<dbReference type="GO" id="GO:0009366">
    <property type="term" value="C:enterobactin synthetase complex"/>
    <property type="evidence" value="ECO:0007669"/>
    <property type="project" value="TreeGrafter"/>
</dbReference>
<dbReference type="InterPro" id="IPR045851">
    <property type="entry name" value="AMP-bd_C_sf"/>
</dbReference>
<gene>
    <name evidence="6" type="ORF">AQI94_42095</name>
</gene>
<comment type="cofactor">
    <cofactor evidence="1">
        <name>pantetheine 4'-phosphate</name>
        <dbReference type="ChEBI" id="CHEBI:47942"/>
    </cofactor>
</comment>
<dbReference type="InterPro" id="IPR023213">
    <property type="entry name" value="CAT-like_dom_sf"/>
</dbReference>
<evidence type="ECO:0000259" key="5">
    <source>
        <dbReference type="PROSITE" id="PS50075"/>
    </source>
</evidence>
<dbReference type="Gene3D" id="1.10.1200.10">
    <property type="entry name" value="ACP-like"/>
    <property type="match status" value="2"/>
</dbReference>
<dbReference type="InterPro" id="IPR020806">
    <property type="entry name" value="PKS_PP-bd"/>
</dbReference>
<feature type="domain" description="Carrier" evidence="5">
    <location>
        <begin position="1050"/>
        <end position="1124"/>
    </location>
</feature>
<dbReference type="SUPFAM" id="SSF52777">
    <property type="entry name" value="CoA-dependent acyltransferases"/>
    <property type="match status" value="2"/>
</dbReference>
<dbReference type="CDD" id="cd19531">
    <property type="entry name" value="LCL_NRPS-like"/>
    <property type="match status" value="1"/>
</dbReference>
<keyword evidence="3" id="KW-0596">Phosphopantetheine</keyword>
<dbReference type="PANTHER" id="PTHR45527:SF1">
    <property type="entry name" value="FATTY ACID SYNTHASE"/>
    <property type="match status" value="1"/>
</dbReference>
<evidence type="ECO:0000256" key="1">
    <source>
        <dbReference type="ARBA" id="ARBA00001957"/>
    </source>
</evidence>
<dbReference type="GO" id="GO:0031177">
    <property type="term" value="F:phosphopantetheine binding"/>
    <property type="evidence" value="ECO:0007669"/>
    <property type="project" value="InterPro"/>
</dbReference>
<evidence type="ECO:0000256" key="3">
    <source>
        <dbReference type="ARBA" id="ARBA00022450"/>
    </source>
</evidence>
<sequence>MLDLDPTDAGGVGVGVRVGVEENFFELGGHSLLATQVISRVREVFAAEIPLAALFDQPTVRGLAALIDTVARTASGPMSRADRSRPLPLSFAQQRLWFLDQLEPGSVEYNMSTRLHLPGELDLRALGAALDAIVARHEVLRTRLVADQDGIPHQIIDPPASLPLPVVDLSGCRDPRSAVGQVVTEDALTSFDLARGPLVRATLLRLAADEHVLALVFHHVVFDEWSDRAFQHELSVVYEAFRAGRPNPLSPLAIQYADVAAWQRRWLSGDALETQTAYWRETLAGARDLELPTDRPREADRSVEGAVARFRVPVRTAEALRALSREHGTTMFMTLLAAFDVLMGRYAESDDVVVSTPVANRNRAETEQLIGFFVNTLVMRTDLSGDPSFAELLTRVRETALGAYAHQDLPFEQVVDALADVRDRTRSPLGRVSFNYAPDVRSSGGGESGAGTGVETGTGLLPAQFDMVVALAEDDGALAGEIQYSTALFDAVTVERMAGHMVTLLGAAASDAERPVGELSVLTEAEVGQLVHEWNDTVVPLPSVGGVHELIGARAVAAPDTVALVFGDEVVTYGALMARAARLAHHLRGAGVGAESVVGLCLPRGVDMVVALLAVWQAGGVYLPLDPEYPAERLEFMLTDSGASLLVGTEDLVDDLPVGRLRTVVLDDPAVRAAVATEPGRAPEVTVERDQLAYVIYTSGSTGRPKGVQLTHGGAVSLAVAQRSVLGRSDAGVRVLQFAPFGFDASVWEVLMALTAGGSLVIAGPPERAEPGRLAALMGRAGVEVATVPPSLLDVLRPRDLGGVETLFTAGERLEAHVARRWAEGRRLVNAYGPTETTVCATAAGCAGQDEDAPPIGGPVANTRVYVLDASLRPVPVGAAGELFIAGAQVARGYLGRPALTGERFLPDPFTADGGRMYRSGDRACWRADGRLEFLGRVDDQVKVRGFRIEPGEIEAALAAHPAIRTAVVTAHGDGPDRGLAAYLVPTDHSEGVPEAAELRGLLLRSLPEHMVPAVYMELSRLPLTTNGKVDRAALPVPEPERTRSGSYVAPSGEAEELLAEVWAEVLGLDQVGTQDNFFELGGNSLLVTQIVGRIRGAGHDISVGDLFDHPTIASAAPLIQLHTEDPEVRSAVTVRAGTVRPAVFAVHTFTGEVAAFAEVAGHLAEGQQLYGLQQRGLTGEDAPPSSVEEMATTYIGEMLRLQPEGPYLLTAQSGSSYVALEMARQLRALGKEVGGVLLMAPARQPFARRLPNQPFDRVARRLLDSVEHALAAAPGTTLPRKDEKRLLKKYGAPDDQIGQGVREGDKHALRIMRALIINRHAYAYYGELMHRGMRTYDGRVVLLMPQDDPKRAYQWTLEQWRLPLSTEPEVVDVPGKHSDIFHEGGARAVGAYLSAEIDRWQRRAGTARRGGGTTA</sequence>
<accession>A0A117PMF4</accession>
<dbReference type="PROSITE" id="PS00455">
    <property type="entry name" value="AMP_BINDING"/>
    <property type="match status" value="1"/>
</dbReference>
<evidence type="ECO:0000313" key="6">
    <source>
        <dbReference type="EMBL" id="KUM82346.1"/>
    </source>
</evidence>
<dbReference type="Proteomes" id="UP000053039">
    <property type="component" value="Unassembled WGS sequence"/>
</dbReference>
<dbReference type="GO" id="GO:0047527">
    <property type="term" value="F:2,3-dihydroxybenzoate-serine ligase activity"/>
    <property type="evidence" value="ECO:0007669"/>
    <property type="project" value="TreeGrafter"/>
</dbReference>
<dbReference type="GO" id="GO:0043041">
    <property type="term" value="P:amino acid activation for nonribosomal peptide biosynthetic process"/>
    <property type="evidence" value="ECO:0007669"/>
    <property type="project" value="TreeGrafter"/>
</dbReference>
<protein>
    <recommendedName>
        <fullName evidence="5">Carrier domain-containing protein</fullName>
    </recommendedName>
</protein>
<dbReference type="EMBL" id="LMWM01000064">
    <property type="protein sequence ID" value="KUM82346.1"/>
    <property type="molecule type" value="Genomic_DNA"/>
</dbReference>